<accession>A0A2G2W463</accession>
<dbReference type="STRING" id="33114.A0A2G2W463"/>
<feature type="domain" description="Reverse transcriptase zinc-binding" evidence="2">
    <location>
        <begin position="17"/>
        <end position="85"/>
    </location>
</feature>
<keyword evidence="4" id="KW-1185">Reference proteome</keyword>
<evidence type="ECO:0000313" key="3">
    <source>
        <dbReference type="EMBL" id="PHT40020.1"/>
    </source>
</evidence>
<evidence type="ECO:0008006" key="5">
    <source>
        <dbReference type="Google" id="ProtNLM"/>
    </source>
</evidence>
<dbReference type="InterPro" id="IPR053151">
    <property type="entry name" value="RNase_H-like"/>
</dbReference>
<dbReference type="AlphaFoldDB" id="A0A2G2W463"/>
<dbReference type="InterPro" id="IPR002156">
    <property type="entry name" value="RNaseH_domain"/>
</dbReference>
<dbReference type="OrthoDB" id="1227425at2759"/>
<dbReference type="Pfam" id="PF13966">
    <property type="entry name" value="zf-RVT"/>
    <property type="match status" value="1"/>
</dbReference>
<protein>
    <recommendedName>
        <fullName evidence="5">RNase H type-1 domain-containing protein</fullName>
    </recommendedName>
</protein>
<proteinExistence type="predicted"/>
<dbReference type="Proteomes" id="UP000224567">
    <property type="component" value="Unassembled WGS sequence"/>
</dbReference>
<comment type="caution">
    <text evidence="3">The sequence shown here is derived from an EMBL/GenBank/DDBJ whole genome shotgun (WGS) entry which is preliminary data.</text>
</comment>
<feature type="domain" description="RNase H type-1" evidence="1">
    <location>
        <begin position="195"/>
        <end position="311"/>
    </location>
</feature>
<dbReference type="EMBL" id="MLFT02000008">
    <property type="protein sequence ID" value="PHT40020.1"/>
    <property type="molecule type" value="Genomic_DNA"/>
</dbReference>
<dbReference type="Gene3D" id="3.30.420.10">
    <property type="entry name" value="Ribonuclease H-like superfamily/Ribonuclease H"/>
    <property type="match status" value="1"/>
</dbReference>
<evidence type="ECO:0000259" key="1">
    <source>
        <dbReference type="Pfam" id="PF13456"/>
    </source>
</evidence>
<dbReference type="InterPro" id="IPR012337">
    <property type="entry name" value="RNaseH-like_sf"/>
</dbReference>
<dbReference type="PANTHER" id="PTHR47723:SF19">
    <property type="entry name" value="POLYNUCLEOTIDYL TRANSFERASE, RIBONUCLEASE H-LIKE SUPERFAMILY PROTEIN"/>
    <property type="match status" value="1"/>
</dbReference>
<dbReference type="Pfam" id="PF13456">
    <property type="entry name" value="RVT_3"/>
    <property type="match status" value="1"/>
</dbReference>
<evidence type="ECO:0000259" key="2">
    <source>
        <dbReference type="Pfam" id="PF13966"/>
    </source>
</evidence>
<organism evidence="3 4">
    <name type="scientific">Capsicum baccatum</name>
    <name type="common">Peruvian pepper</name>
    <dbReference type="NCBI Taxonomy" id="33114"/>
    <lineage>
        <taxon>Eukaryota</taxon>
        <taxon>Viridiplantae</taxon>
        <taxon>Streptophyta</taxon>
        <taxon>Embryophyta</taxon>
        <taxon>Tracheophyta</taxon>
        <taxon>Spermatophyta</taxon>
        <taxon>Magnoliopsida</taxon>
        <taxon>eudicotyledons</taxon>
        <taxon>Gunneridae</taxon>
        <taxon>Pentapetalae</taxon>
        <taxon>asterids</taxon>
        <taxon>lamiids</taxon>
        <taxon>Solanales</taxon>
        <taxon>Solanaceae</taxon>
        <taxon>Solanoideae</taxon>
        <taxon>Capsiceae</taxon>
        <taxon>Capsicum</taxon>
    </lineage>
</organism>
<dbReference type="InterPro" id="IPR036397">
    <property type="entry name" value="RNaseH_sf"/>
</dbReference>
<name>A0A2G2W463_CAPBA</name>
<dbReference type="GO" id="GO:0003676">
    <property type="term" value="F:nucleic acid binding"/>
    <property type="evidence" value="ECO:0007669"/>
    <property type="project" value="InterPro"/>
</dbReference>
<dbReference type="CDD" id="cd06222">
    <property type="entry name" value="RNase_H_like"/>
    <property type="match status" value="1"/>
</dbReference>
<reference evidence="4" key="2">
    <citation type="journal article" date="2017" name="J. Anim. Genet.">
        <title>Multiple reference genome sequences of hot pepper reveal the massive evolution of plant disease resistance genes by retroduplication.</title>
        <authorList>
            <person name="Kim S."/>
            <person name="Park J."/>
            <person name="Yeom S.-I."/>
            <person name="Kim Y.-M."/>
            <person name="Seo E."/>
            <person name="Kim K.-T."/>
            <person name="Kim M.-S."/>
            <person name="Lee J.M."/>
            <person name="Cheong K."/>
            <person name="Shin H.-S."/>
            <person name="Kim S.-B."/>
            <person name="Han K."/>
            <person name="Lee J."/>
            <person name="Park M."/>
            <person name="Lee H.-A."/>
            <person name="Lee H.-Y."/>
            <person name="Lee Y."/>
            <person name="Oh S."/>
            <person name="Lee J.H."/>
            <person name="Choi E."/>
            <person name="Choi E."/>
            <person name="Lee S.E."/>
            <person name="Jeon J."/>
            <person name="Kim H."/>
            <person name="Choi G."/>
            <person name="Song H."/>
            <person name="Lee J."/>
            <person name="Lee S.-C."/>
            <person name="Kwon J.-K."/>
            <person name="Lee H.-Y."/>
            <person name="Koo N."/>
            <person name="Hong Y."/>
            <person name="Kim R.W."/>
            <person name="Kang W.-H."/>
            <person name="Huh J.H."/>
            <person name="Kang B.-C."/>
            <person name="Yang T.-J."/>
            <person name="Lee Y.-H."/>
            <person name="Bennetzen J.L."/>
            <person name="Choi D."/>
        </authorList>
    </citation>
    <scope>NUCLEOTIDE SEQUENCE [LARGE SCALE GENOMIC DNA]</scope>
    <source>
        <strain evidence="4">cv. PBC81</strain>
    </source>
</reference>
<sequence>MALLANTEQEASVGTSTNLAWIWKLHLPPKINQFLWILAHNRLPTTKYLEHIGVLHSSLYRTCNSAEIESALHVFLKCDRVADLWSSLGISQQINMLANISPSSTNWLHDLIWILPKLHIYRIPSKVFLAFCLWSIWTACNKLIFEEITINLTIHNIAHMAQEFWFLAGSTRVPTRSIMLYVKWNPPVHSHVMLNTDAFFDATTGICRTGGVFWDYYGNWILGFASSSYSANTLEAEAKAVFQGLSIGQEHAISSIQINIDSKELVAQLGCSPTNNSPLLYDCRCLLQRMGSPDICHIYREQNRLADALVSTITTIAAFMHNSPATVMLFWESPPSLMDILRADQRGDLTARRVKYSSIDQDVHNISVVDVVHISTSLARATSASSSVVAMPQLLFL</sequence>
<dbReference type="InterPro" id="IPR026960">
    <property type="entry name" value="RVT-Znf"/>
</dbReference>
<dbReference type="GO" id="GO:0004523">
    <property type="term" value="F:RNA-DNA hybrid ribonuclease activity"/>
    <property type="evidence" value="ECO:0007669"/>
    <property type="project" value="InterPro"/>
</dbReference>
<evidence type="ECO:0000313" key="4">
    <source>
        <dbReference type="Proteomes" id="UP000224567"/>
    </source>
</evidence>
<reference evidence="3 4" key="1">
    <citation type="journal article" date="2017" name="Genome Biol.">
        <title>New reference genome sequences of hot pepper reveal the massive evolution of plant disease-resistance genes by retroduplication.</title>
        <authorList>
            <person name="Kim S."/>
            <person name="Park J."/>
            <person name="Yeom S.I."/>
            <person name="Kim Y.M."/>
            <person name="Seo E."/>
            <person name="Kim K.T."/>
            <person name="Kim M.S."/>
            <person name="Lee J.M."/>
            <person name="Cheong K."/>
            <person name="Shin H.S."/>
            <person name="Kim S.B."/>
            <person name="Han K."/>
            <person name="Lee J."/>
            <person name="Park M."/>
            <person name="Lee H.A."/>
            <person name="Lee H.Y."/>
            <person name="Lee Y."/>
            <person name="Oh S."/>
            <person name="Lee J.H."/>
            <person name="Choi E."/>
            <person name="Choi E."/>
            <person name="Lee S.E."/>
            <person name="Jeon J."/>
            <person name="Kim H."/>
            <person name="Choi G."/>
            <person name="Song H."/>
            <person name="Lee J."/>
            <person name="Lee S.C."/>
            <person name="Kwon J.K."/>
            <person name="Lee H.Y."/>
            <person name="Koo N."/>
            <person name="Hong Y."/>
            <person name="Kim R.W."/>
            <person name="Kang W.H."/>
            <person name="Huh J.H."/>
            <person name="Kang B.C."/>
            <person name="Yang T.J."/>
            <person name="Lee Y.H."/>
            <person name="Bennetzen J.L."/>
            <person name="Choi D."/>
        </authorList>
    </citation>
    <scope>NUCLEOTIDE SEQUENCE [LARGE SCALE GENOMIC DNA]</scope>
    <source>
        <strain evidence="4">cv. PBC81</strain>
    </source>
</reference>
<dbReference type="SUPFAM" id="SSF53098">
    <property type="entry name" value="Ribonuclease H-like"/>
    <property type="match status" value="1"/>
</dbReference>
<dbReference type="InterPro" id="IPR044730">
    <property type="entry name" value="RNase_H-like_dom_plant"/>
</dbReference>
<dbReference type="PANTHER" id="PTHR47723">
    <property type="entry name" value="OS05G0353850 PROTEIN"/>
    <property type="match status" value="1"/>
</dbReference>
<gene>
    <name evidence="3" type="ORF">CQW23_18874</name>
</gene>